<dbReference type="PROSITE" id="PS51257">
    <property type="entry name" value="PROKAR_LIPOPROTEIN"/>
    <property type="match status" value="1"/>
</dbReference>
<evidence type="ECO:0000256" key="1">
    <source>
        <dbReference type="ARBA" id="ARBA00004442"/>
    </source>
</evidence>
<proteinExistence type="predicted"/>
<dbReference type="InterPro" id="IPR006664">
    <property type="entry name" value="OMP_bac"/>
</dbReference>
<dbReference type="Pfam" id="PF13488">
    <property type="entry name" value="Gly-zipper_Omp"/>
    <property type="match status" value="1"/>
</dbReference>
<dbReference type="EMBL" id="CP157743">
    <property type="protein sequence ID" value="XBS21473.1"/>
    <property type="molecule type" value="Genomic_DNA"/>
</dbReference>
<dbReference type="SUPFAM" id="SSF103088">
    <property type="entry name" value="OmpA-like"/>
    <property type="match status" value="1"/>
</dbReference>
<dbReference type="PANTHER" id="PTHR30329:SF21">
    <property type="entry name" value="LIPOPROTEIN YIAD-RELATED"/>
    <property type="match status" value="1"/>
</dbReference>
<evidence type="ECO:0000313" key="8">
    <source>
        <dbReference type="Proteomes" id="UP001225378"/>
    </source>
</evidence>
<comment type="subcellular location">
    <subcellularLocation>
        <location evidence="1">Cell outer membrane</location>
    </subcellularLocation>
</comment>
<feature type="domain" description="OmpA-like" evidence="6">
    <location>
        <begin position="96"/>
        <end position="212"/>
    </location>
</feature>
<protein>
    <submittedName>
        <fullName evidence="7">OmpA family protein</fullName>
    </submittedName>
</protein>
<dbReference type="PANTHER" id="PTHR30329">
    <property type="entry name" value="STATOR ELEMENT OF FLAGELLAR MOTOR COMPLEX"/>
    <property type="match status" value="1"/>
</dbReference>
<keyword evidence="3" id="KW-0998">Cell outer membrane</keyword>
<evidence type="ECO:0000259" key="6">
    <source>
        <dbReference type="PROSITE" id="PS51123"/>
    </source>
</evidence>
<feature type="compositionally biased region" description="Basic and acidic residues" evidence="5">
    <location>
        <begin position="203"/>
        <end position="212"/>
    </location>
</feature>
<dbReference type="PRINTS" id="PR01021">
    <property type="entry name" value="OMPADOMAIN"/>
</dbReference>
<dbReference type="CDD" id="cd07185">
    <property type="entry name" value="OmpA_C-like"/>
    <property type="match status" value="1"/>
</dbReference>
<dbReference type="KEGG" id="mech:Q9L42_004935"/>
<name>A0AAU7NWX6_9GAMM</name>
<dbReference type="PROSITE" id="PS51123">
    <property type="entry name" value="OMPA_2"/>
    <property type="match status" value="1"/>
</dbReference>
<reference evidence="7 8" key="1">
    <citation type="journal article" date="2024" name="Microbiology">
        <title>Methylomarinum rosea sp. nov., a novel halophilic methanotrophic bacterium from the hypersaline Lake Elton.</title>
        <authorList>
            <person name="Suleimanov R.Z."/>
            <person name="Oshkin I.Y."/>
            <person name="Danilova O.V."/>
            <person name="Suzina N.E."/>
            <person name="Dedysh S.N."/>
        </authorList>
    </citation>
    <scope>NUCLEOTIDE SEQUENCE [LARGE SCALE GENOMIC DNA]</scope>
    <source>
        <strain evidence="7 8">Ch1-1</strain>
    </source>
</reference>
<dbReference type="Proteomes" id="UP001225378">
    <property type="component" value="Chromosome"/>
</dbReference>
<feature type="region of interest" description="Disordered" evidence="5">
    <location>
        <begin position="189"/>
        <end position="212"/>
    </location>
</feature>
<dbReference type="AlphaFoldDB" id="A0AAU7NWX6"/>
<evidence type="ECO:0000313" key="7">
    <source>
        <dbReference type="EMBL" id="XBS21473.1"/>
    </source>
</evidence>
<keyword evidence="2 4" id="KW-0472">Membrane</keyword>
<dbReference type="GO" id="GO:0009279">
    <property type="term" value="C:cell outer membrane"/>
    <property type="evidence" value="ECO:0007669"/>
    <property type="project" value="UniProtKB-SubCell"/>
</dbReference>
<dbReference type="InterPro" id="IPR036737">
    <property type="entry name" value="OmpA-like_sf"/>
</dbReference>
<dbReference type="InterPro" id="IPR006665">
    <property type="entry name" value="OmpA-like"/>
</dbReference>
<evidence type="ECO:0000256" key="5">
    <source>
        <dbReference type="SAM" id="MobiDB-lite"/>
    </source>
</evidence>
<evidence type="ECO:0000256" key="3">
    <source>
        <dbReference type="ARBA" id="ARBA00023237"/>
    </source>
</evidence>
<dbReference type="InterPro" id="IPR039567">
    <property type="entry name" value="Gly-zipper"/>
</dbReference>
<evidence type="ECO:0000256" key="2">
    <source>
        <dbReference type="ARBA" id="ARBA00023136"/>
    </source>
</evidence>
<sequence length="212" mass="22114">MKKIAGILLGSTLLAGCAIDPYTGEQKVANTGWGAGAGAAVGAASGALIGGDTEGALIGAAAGAALGSGIGYYMDRQEAKLRARLEGTGVRVQRQGDNLKLIMPGNVTFATDSSNVSPGFYPVLDSVAIVLKEFDETTINISGYTDSTGSDMYNQELSERRANSVASYLVRSGVHHGRIQARGFGERYPVASNDSEAGRSQNRRVEISIRPK</sequence>
<dbReference type="Gene3D" id="3.30.1330.60">
    <property type="entry name" value="OmpA-like domain"/>
    <property type="match status" value="1"/>
</dbReference>
<dbReference type="PRINTS" id="PR01023">
    <property type="entry name" value="NAFLGMOTY"/>
</dbReference>
<dbReference type="PROSITE" id="PS01068">
    <property type="entry name" value="OMPA_1"/>
    <property type="match status" value="1"/>
</dbReference>
<evidence type="ECO:0000256" key="4">
    <source>
        <dbReference type="PROSITE-ProRule" id="PRU00473"/>
    </source>
</evidence>
<dbReference type="InterPro" id="IPR050330">
    <property type="entry name" value="Bact_OuterMem_StrucFunc"/>
</dbReference>
<dbReference type="RefSeq" id="WP_305909540.1">
    <property type="nucleotide sequence ID" value="NZ_CP157743.1"/>
</dbReference>
<organism evidence="7 8">
    <name type="scientific">Methylomarinum roseum</name>
    <dbReference type="NCBI Taxonomy" id="3067653"/>
    <lineage>
        <taxon>Bacteria</taxon>
        <taxon>Pseudomonadati</taxon>
        <taxon>Pseudomonadota</taxon>
        <taxon>Gammaproteobacteria</taxon>
        <taxon>Methylococcales</taxon>
        <taxon>Methylococcaceae</taxon>
        <taxon>Methylomarinum</taxon>
    </lineage>
</organism>
<keyword evidence="8" id="KW-1185">Reference proteome</keyword>
<gene>
    <name evidence="7" type="ORF">Q9L42_004935</name>
</gene>
<dbReference type="InterPro" id="IPR006690">
    <property type="entry name" value="OMPA-like_CS"/>
</dbReference>
<dbReference type="Pfam" id="PF00691">
    <property type="entry name" value="OmpA"/>
    <property type="match status" value="1"/>
</dbReference>
<accession>A0AAU7NWX6</accession>